<dbReference type="InterPro" id="IPR001356">
    <property type="entry name" value="HD"/>
</dbReference>
<organism evidence="7 8">
    <name type="scientific">Cercospora zeae-maydis SCOH1-5</name>
    <dbReference type="NCBI Taxonomy" id="717836"/>
    <lineage>
        <taxon>Eukaryota</taxon>
        <taxon>Fungi</taxon>
        <taxon>Dikarya</taxon>
        <taxon>Ascomycota</taxon>
        <taxon>Pezizomycotina</taxon>
        <taxon>Dothideomycetes</taxon>
        <taxon>Dothideomycetidae</taxon>
        <taxon>Mycosphaerellales</taxon>
        <taxon>Mycosphaerellaceae</taxon>
        <taxon>Cercospora</taxon>
    </lineage>
</organism>
<dbReference type="SUPFAM" id="SSF46689">
    <property type="entry name" value="Homeodomain-like"/>
    <property type="match status" value="1"/>
</dbReference>
<name>A0A6A6FQ04_9PEZI</name>
<feature type="DNA-binding region" description="Homeobox" evidence="4">
    <location>
        <begin position="361"/>
        <end position="423"/>
    </location>
</feature>
<dbReference type="SMART" id="SM00389">
    <property type="entry name" value="HOX"/>
    <property type="match status" value="1"/>
</dbReference>
<evidence type="ECO:0000256" key="2">
    <source>
        <dbReference type="ARBA" id="ARBA00023155"/>
    </source>
</evidence>
<feature type="compositionally biased region" description="Polar residues" evidence="5">
    <location>
        <begin position="237"/>
        <end position="246"/>
    </location>
</feature>
<comment type="subcellular location">
    <subcellularLocation>
        <location evidence="4">Nucleus</location>
    </subcellularLocation>
</comment>
<dbReference type="PROSITE" id="PS50071">
    <property type="entry name" value="HOMEOBOX_2"/>
    <property type="match status" value="1"/>
</dbReference>
<dbReference type="GO" id="GO:0003677">
    <property type="term" value="F:DNA binding"/>
    <property type="evidence" value="ECO:0007669"/>
    <property type="project" value="UniProtKB-UniRule"/>
</dbReference>
<dbReference type="AlphaFoldDB" id="A0A6A6FQ04"/>
<keyword evidence="1 4" id="KW-0238">DNA-binding</keyword>
<gene>
    <name evidence="7" type="ORF">CERZMDRAFT_82465</name>
</gene>
<accession>A0A6A6FQ04</accession>
<dbReference type="InterPro" id="IPR008422">
    <property type="entry name" value="KN_HD"/>
</dbReference>
<keyword evidence="3 4" id="KW-0539">Nucleus</keyword>
<evidence type="ECO:0000313" key="8">
    <source>
        <dbReference type="Proteomes" id="UP000799539"/>
    </source>
</evidence>
<evidence type="ECO:0000256" key="4">
    <source>
        <dbReference type="PROSITE-ProRule" id="PRU00108"/>
    </source>
</evidence>
<feature type="region of interest" description="Disordered" evidence="5">
    <location>
        <begin position="183"/>
        <end position="320"/>
    </location>
</feature>
<feature type="compositionally biased region" description="Polar residues" evidence="5">
    <location>
        <begin position="1"/>
        <end position="16"/>
    </location>
</feature>
<evidence type="ECO:0000259" key="6">
    <source>
        <dbReference type="PROSITE" id="PS50071"/>
    </source>
</evidence>
<feature type="domain" description="Homeobox" evidence="6">
    <location>
        <begin position="359"/>
        <end position="422"/>
    </location>
</feature>
<dbReference type="Proteomes" id="UP000799539">
    <property type="component" value="Unassembled WGS sequence"/>
</dbReference>
<dbReference type="PANTHER" id="PTHR11850">
    <property type="entry name" value="HOMEOBOX PROTEIN TRANSCRIPTION FACTORS"/>
    <property type="match status" value="1"/>
</dbReference>
<dbReference type="Pfam" id="PF05920">
    <property type="entry name" value="Homeobox_KN"/>
    <property type="match status" value="1"/>
</dbReference>
<dbReference type="EMBL" id="ML992666">
    <property type="protein sequence ID" value="KAF2215459.1"/>
    <property type="molecule type" value="Genomic_DNA"/>
</dbReference>
<sequence length="438" mass="49119">MPESGNMESLTLNEGTPYQRHYQSRDRKYRSPRLPTPEASRSSKEALDTACDNRPLLTRPALGERSLGIPDGPTHYRRDSRNTTVPHSPPYRNDDGQKPSLPPLKTVLGNNISSPPRTPSPGASPGQLAPREPSYITSTYKPPSLYPNKKQCTGSVGFPDAATAGPRFTPTATLDSNIRATLSRSSSAQFPPMETADTHRPSTHAAKSPPWGAHCHPPKSAGSRSVHDSAASHYRTPEQTPTSSMLEPSYPRVNPFTGTAPDPFTRQIRESFGQSSDRPSSRRSSVSSYGMYPPRPYERDQTRPGQYAPQTRDIYTDPRDSIRYARPEGYQTRPVGFPQHPYQSNVPPFFMSNHYDYQHGKARKRSNLPKQSTEIMKTWFDQNIANPYPSEEQKAIFSNATGISMTQVSNWFINHRRRCPELRDKREKSRGSSRDCES</sequence>
<dbReference type="OrthoDB" id="10056939at2759"/>
<evidence type="ECO:0000256" key="3">
    <source>
        <dbReference type="ARBA" id="ARBA00023242"/>
    </source>
</evidence>
<dbReference type="GO" id="GO:0006355">
    <property type="term" value="P:regulation of DNA-templated transcription"/>
    <property type="evidence" value="ECO:0007669"/>
    <property type="project" value="InterPro"/>
</dbReference>
<dbReference type="CDD" id="cd00086">
    <property type="entry name" value="homeodomain"/>
    <property type="match status" value="1"/>
</dbReference>
<feature type="compositionally biased region" description="Low complexity" evidence="5">
    <location>
        <begin position="275"/>
        <end position="288"/>
    </location>
</feature>
<evidence type="ECO:0000256" key="5">
    <source>
        <dbReference type="SAM" id="MobiDB-lite"/>
    </source>
</evidence>
<dbReference type="InterPro" id="IPR009057">
    <property type="entry name" value="Homeodomain-like_sf"/>
</dbReference>
<keyword evidence="8" id="KW-1185">Reference proteome</keyword>
<proteinExistence type="predicted"/>
<reference evidence="7" key="1">
    <citation type="journal article" date="2020" name="Stud. Mycol.">
        <title>101 Dothideomycetes genomes: a test case for predicting lifestyles and emergence of pathogens.</title>
        <authorList>
            <person name="Haridas S."/>
            <person name="Albert R."/>
            <person name="Binder M."/>
            <person name="Bloem J."/>
            <person name="Labutti K."/>
            <person name="Salamov A."/>
            <person name="Andreopoulos B."/>
            <person name="Baker S."/>
            <person name="Barry K."/>
            <person name="Bills G."/>
            <person name="Bluhm B."/>
            <person name="Cannon C."/>
            <person name="Castanera R."/>
            <person name="Culley D."/>
            <person name="Daum C."/>
            <person name="Ezra D."/>
            <person name="Gonzalez J."/>
            <person name="Henrissat B."/>
            <person name="Kuo A."/>
            <person name="Liang C."/>
            <person name="Lipzen A."/>
            <person name="Lutzoni F."/>
            <person name="Magnuson J."/>
            <person name="Mondo S."/>
            <person name="Nolan M."/>
            <person name="Ohm R."/>
            <person name="Pangilinan J."/>
            <person name="Park H.-J."/>
            <person name="Ramirez L."/>
            <person name="Alfaro M."/>
            <person name="Sun H."/>
            <person name="Tritt A."/>
            <person name="Yoshinaga Y."/>
            <person name="Zwiers L.-H."/>
            <person name="Turgeon B."/>
            <person name="Goodwin S."/>
            <person name="Spatafora J."/>
            <person name="Crous P."/>
            <person name="Grigoriev I."/>
        </authorList>
    </citation>
    <scope>NUCLEOTIDE SEQUENCE</scope>
    <source>
        <strain evidence="7">SCOH1-5</strain>
    </source>
</reference>
<evidence type="ECO:0000256" key="1">
    <source>
        <dbReference type="ARBA" id="ARBA00023125"/>
    </source>
</evidence>
<dbReference type="GO" id="GO:0005634">
    <property type="term" value="C:nucleus"/>
    <property type="evidence" value="ECO:0007669"/>
    <property type="project" value="UniProtKB-SubCell"/>
</dbReference>
<keyword evidence="2 4" id="KW-0371">Homeobox</keyword>
<dbReference type="InterPro" id="IPR050224">
    <property type="entry name" value="TALE_homeobox"/>
</dbReference>
<evidence type="ECO:0000313" key="7">
    <source>
        <dbReference type="EMBL" id="KAF2215459.1"/>
    </source>
</evidence>
<protein>
    <recommendedName>
        <fullName evidence="6">Homeobox domain-containing protein</fullName>
    </recommendedName>
</protein>
<dbReference type="Gene3D" id="1.10.10.60">
    <property type="entry name" value="Homeodomain-like"/>
    <property type="match status" value="1"/>
</dbReference>
<feature type="region of interest" description="Disordered" evidence="5">
    <location>
        <begin position="1"/>
        <end position="147"/>
    </location>
</feature>